<keyword evidence="3" id="KW-1185">Reference proteome</keyword>
<name>A0AAE1GIM8_PETCI</name>
<sequence length="216" mass="23972">MRTGGETPPKKEDDETAKILGIISDELEDLGNDLDSDARQTSQDVPVVIFDYGNTQVEHSYAMEDSNGTTTLTTSQHRTLSLDDTATSGPSHSTQAHSTGISSQRNRTQTTPQHTTTLSSQHTVKNTTLSSLNHTTTPGPSHSTPTHTTGTSSQRKRRRVAKFTQEAAYESCLEMQRREHELTVKCLELDIQLKKEALRTVQKYSQVADKLLEKFN</sequence>
<feature type="compositionally biased region" description="Polar residues" evidence="1">
    <location>
        <begin position="84"/>
        <end position="107"/>
    </location>
</feature>
<feature type="region of interest" description="Disordered" evidence="1">
    <location>
        <begin position="82"/>
        <end position="160"/>
    </location>
</feature>
<gene>
    <name evidence="2" type="ORF">Pcinc_003719</name>
</gene>
<dbReference type="EMBL" id="JAWQEG010000259">
    <property type="protein sequence ID" value="KAK3892487.1"/>
    <property type="molecule type" value="Genomic_DNA"/>
</dbReference>
<accession>A0AAE1GIM8</accession>
<organism evidence="2 3">
    <name type="scientific">Petrolisthes cinctipes</name>
    <name type="common">Flat porcelain crab</name>
    <dbReference type="NCBI Taxonomy" id="88211"/>
    <lineage>
        <taxon>Eukaryota</taxon>
        <taxon>Metazoa</taxon>
        <taxon>Ecdysozoa</taxon>
        <taxon>Arthropoda</taxon>
        <taxon>Crustacea</taxon>
        <taxon>Multicrustacea</taxon>
        <taxon>Malacostraca</taxon>
        <taxon>Eumalacostraca</taxon>
        <taxon>Eucarida</taxon>
        <taxon>Decapoda</taxon>
        <taxon>Pleocyemata</taxon>
        <taxon>Anomura</taxon>
        <taxon>Galatheoidea</taxon>
        <taxon>Porcellanidae</taxon>
        <taxon>Petrolisthes</taxon>
    </lineage>
</organism>
<evidence type="ECO:0000313" key="2">
    <source>
        <dbReference type="EMBL" id="KAK3892487.1"/>
    </source>
</evidence>
<comment type="caution">
    <text evidence="2">The sequence shown here is derived from an EMBL/GenBank/DDBJ whole genome shotgun (WGS) entry which is preliminary data.</text>
</comment>
<proteinExistence type="predicted"/>
<evidence type="ECO:0000313" key="3">
    <source>
        <dbReference type="Proteomes" id="UP001286313"/>
    </source>
</evidence>
<dbReference type="Proteomes" id="UP001286313">
    <property type="component" value="Unassembled WGS sequence"/>
</dbReference>
<dbReference type="AlphaFoldDB" id="A0AAE1GIM8"/>
<protein>
    <submittedName>
        <fullName evidence="2">Uncharacterized protein</fullName>
    </submittedName>
</protein>
<reference evidence="2" key="1">
    <citation type="submission" date="2023-10" db="EMBL/GenBank/DDBJ databases">
        <title>Genome assemblies of two species of porcelain crab, Petrolisthes cinctipes and Petrolisthes manimaculis (Anomura: Porcellanidae).</title>
        <authorList>
            <person name="Angst P."/>
        </authorList>
    </citation>
    <scope>NUCLEOTIDE SEQUENCE</scope>
    <source>
        <strain evidence="2">PB745_01</strain>
        <tissue evidence="2">Gill</tissue>
    </source>
</reference>
<evidence type="ECO:0000256" key="1">
    <source>
        <dbReference type="SAM" id="MobiDB-lite"/>
    </source>
</evidence>
<feature type="compositionally biased region" description="Low complexity" evidence="1">
    <location>
        <begin position="108"/>
        <end position="153"/>
    </location>
</feature>